<gene>
    <name evidence="2" type="ORF">LCGC14_1763290</name>
</gene>
<dbReference type="AlphaFoldDB" id="A0A0F9H0D0"/>
<organism evidence="2">
    <name type="scientific">marine sediment metagenome</name>
    <dbReference type="NCBI Taxonomy" id="412755"/>
    <lineage>
        <taxon>unclassified sequences</taxon>
        <taxon>metagenomes</taxon>
        <taxon>ecological metagenomes</taxon>
    </lineage>
</organism>
<feature type="compositionally biased region" description="Basic and acidic residues" evidence="1">
    <location>
        <begin position="45"/>
        <end position="58"/>
    </location>
</feature>
<feature type="compositionally biased region" description="Polar residues" evidence="1">
    <location>
        <begin position="61"/>
        <end position="77"/>
    </location>
</feature>
<evidence type="ECO:0000313" key="2">
    <source>
        <dbReference type="EMBL" id="KKM04525.1"/>
    </source>
</evidence>
<proteinExistence type="predicted"/>
<accession>A0A0F9H0D0</accession>
<evidence type="ECO:0000256" key="1">
    <source>
        <dbReference type="SAM" id="MobiDB-lite"/>
    </source>
</evidence>
<sequence>YAGDNYYKEILEIVDISLTGITNIVSGETSVSKNHETEIVMREYPDRVKEEGEKDRIGENLQVQNRKPNGDSNSKPETSITYCKCGHSYLQHHAGSCAICDCLSFTKVDSKPSLTKAEQTIYDEVVRRTEALEPHTGYSDRAIVLPAYISFDSHEDIVKFNNEYKVVRKKDLKELFKYTEPIKGHEEWYMGIKEKYLSEEEHDEE</sequence>
<name>A0A0F9H0D0_9ZZZZ</name>
<feature type="region of interest" description="Disordered" evidence="1">
    <location>
        <begin position="45"/>
        <end position="77"/>
    </location>
</feature>
<protein>
    <submittedName>
        <fullName evidence="2">Uncharacterized protein</fullName>
    </submittedName>
</protein>
<feature type="non-terminal residue" evidence="2">
    <location>
        <position position="1"/>
    </location>
</feature>
<dbReference type="EMBL" id="LAZR01016432">
    <property type="protein sequence ID" value="KKM04525.1"/>
    <property type="molecule type" value="Genomic_DNA"/>
</dbReference>
<comment type="caution">
    <text evidence="2">The sequence shown here is derived from an EMBL/GenBank/DDBJ whole genome shotgun (WGS) entry which is preliminary data.</text>
</comment>
<reference evidence="2" key="1">
    <citation type="journal article" date="2015" name="Nature">
        <title>Complex archaea that bridge the gap between prokaryotes and eukaryotes.</title>
        <authorList>
            <person name="Spang A."/>
            <person name="Saw J.H."/>
            <person name="Jorgensen S.L."/>
            <person name="Zaremba-Niedzwiedzka K."/>
            <person name="Martijn J."/>
            <person name="Lind A.E."/>
            <person name="van Eijk R."/>
            <person name="Schleper C."/>
            <person name="Guy L."/>
            <person name="Ettema T.J."/>
        </authorList>
    </citation>
    <scope>NUCLEOTIDE SEQUENCE</scope>
</reference>